<feature type="compositionally biased region" description="Pro residues" evidence="1">
    <location>
        <begin position="163"/>
        <end position="175"/>
    </location>
</feature>
<feature type="transmembrane region" description="Helical" evidence="2">
    <location>
        <begin position="39"/>
        <end position="57"/>
    </location>
</feature>
<evidence type="ECO:0000313" key="3">
    <source>
        <dbReference type="EMBL" id="MFC4609742.1"/>
    </source>
</evidence>
<dbReference type="RefSeq" id="WP_381196888.1">
    <property type="nucleotide sequence ID" value="NZ_JBHSFE010000014.1"/>
</dbReference>
<sequence length="224" mass="23677">MTSFRKVIERLDNGSSALALHLARGVVEWLKAGSGAGDFVIRLGFLAVPLVLVWSFLVASRSIMWLLAAIWLIAAWRRVQPEAAVPSPQESSEPAKGDDAPKVLQALRESADPHAHLAIVAQRLGTDTAHVREVLSRAGVPISDVRMKGRGVSTGVKAADIPLPSPSPSPSPEGPGPVVGPGQANNNDTELTVSRFPSGVQIISVPDPENPARTHVRVIGPIES</sequence>
<dbReference type="EMBL" id="JBHSFE010000014">
    <property type="protein sequence ID" value="MFC4609742.1"/>
    <property type="molecule type" value="Genomic_DNA"/>
</dbReference>
<keyword evidence="2" id="KW-0472">Membrane</keyword>
<reference evidence="4" key="1">
    <citation type="journal article" date="2019" name="Int. J. Syst. Evol. Microbiol.">
        <title>The Global Catalogue of Microorganisms (GCM) 10K type strain sequencing project: providing services to taxonomists for standard genome sequencing and annotation.</title>
        <authorList>
            <consortium name="The Broad Institute Genomics Platform"/>
            <consortium name="The Broad Institute Genome Sequencing Center for Infectious Disease"/>
            <person name="Wu L."/>
            <person name="Ma J."/>
        </authorList>
    </citation>
    <scope>NUCLEOTIDE SEQUENCE [LARGE SCALE GENOMIC DNA]</scope>
    <source>
        <strain evidence="4">CGMCC 4.7139</strain>
    </source>
</reference>
<proteinExistence type="predicted"/>
<feature type="compositionally biased region" description="Polar residues" evidence="1">
    <location>
        <begin position="183"/>
        <end position="192"/>
    </location>
</feature>
<evidence type="ECO:0000256" key="2">
    <source>
        <dbReference type="SAM" id="Phobius"/>
    </source>
</evidence>
<keyword evidence="2" id="KW-1133">Transmembrane helix</keyword>
<evidence type="ECO:0000256" key="1">
    <source>
        <dbReference type="SAM" id="MobiDB-lite"/>
    </source>
</evidence>
<keyword evidence="2" id="KW-0812">Transmembrane</keyword>
<evidence type="ECO:0000313" key="4">
    <source>
        <dbReference type="Proteomes" id="UP001595993"/>
    </source>
</evidence>
<feature type="region of interest" description="Disordered" evidence="1">
    <location>
        <begin position="156"/>
        <end position="224"/>
    </location>
</feature>
<accession>A0ABV9G9W0</accession>
<organism evidence="3 4">
    <name type="scientific">Streptomyces maoxianensis</name>
    <dbReference type="NCBI Taxonomy" id="1459942"/>
    <lineage>
        <taxon>Bacteria</taxon>
        <taxon>Bacillati</taxon>
        <taxon>Actinomycetota</taxon>
        <taxon>Actinomycetes</taxon>
        <taxon>Kitasatosporales</taxon>
        <taxon>Streptomycetaceae</taxon>
        <taxon>Streptomyces</taxon>
    </lineage>
</organism>
<keyword evidence="4" id="KW-1185">Reference proteome</keyword>
<protein>
    <submittedName>
        <fullName evidence="3">Uncharacterized protein</fullName>
    </submittedName>
</protein>
<name>A0ABV9G9W0_9ACTN</name>
<comment type="caution">
    <text evidence="3">The sequence shown here is derived from an EMBL/GenBank/DDBJ whole genome shotgun (WGS) entry which is preliminary data.</text>
</comment>
<dbReference type="Proteomes" id="UP001595993">
    <property type="component" value="Unassembled WGS sequence"/>
</dbReference>
<gene>
    <name evidence="3" type="ORF">ACFO9E_18255</name>
</gene>